<protein>
    <submittedName>
        <fullName evidence="2">Uncharacterized protein</fullName>
    </submittedName>
</protein>
<dbReference type="RefSeq" id="WP_132021293.1">
    <property type="nucleotide sequence ID" value="NZ_CP016605.1"/>
</dbReference>
<organism evidence="2 3">
    <name type="scientific">Bisgaardia hudsonensis</name>
    <dbReference type="NCBI Taxonomy" id="109472"/>
    <lineage>
        <taxon>Bacteria</taxon>
        <taxon>Pseudomonadati</taxon>
        <taxon>Pseudomonadota</taxon>
        <taxon>Gammaproteobacteria</taxon>
        <taxon>Pasteurellales</taxon>
        <taxon>Pasteurellaceae</taxon>
        <taxon>Bisgaardia</taxon>
    </lineage>
</organism>
<proteinExistence type="predicted"/>
<dbReference type="EMBL" id="SLXI01000001">
    <property type="protein sequence ID" value="TCP13901.1"/>
    <property type="molecule type" value="Genomic_DNA"/>
</dbReference>
<keyword evidence="1" id="KW-0472">Membrane</keyword>
<feature type="transmembrane region" description="Helical" evidence="1">
    <location>
        <begin position="51"/>
        <end position="75"/>
    </location>
</feature>
<comment type="caution">
    <text evidence="2">The sequence shown here is derived from an EMBL/GenBank/DDBJ whole genome shotgun (WGS) entry which is preliminary data.</text>
</comment>
<dbReference type="Proteomes" id="UP000294841">
    <property type="component" value="Unassembled WGS sequence"/>
</dbReference>
<sequence>MDKHQFYAIRAAGIGCFITLLIIGIIVFMLSSQQLIHYFTLIGEFVGQSTTVGIFIVASLPLFMGIIFYYFWLWVLK</sequence>
<name>A0A4R2N231_9PAST</name>
<dbReference type="AlphaFoldDB" id="A0A4R2N231"/>
<reference evidence="2 3" key="1">
    <citation type="submission" date="2019-03" db="EMBL/GenBank/DDBJ databases">
        <title>Genomic Encyclopedia of Type Strains, Phase IV (KMG-IV): sequencing the most valuable type-strain genomes for metagenomic binning, comparative biology and taxonomic classification.</title>
        <authorList>
            <person name="Goeker M."/>
        </authorList>
    </citation>
    <scope>NUCLEOTIDE SEQUENCE [LARGE SCALE GENOMIC DNA]</scope>
    <source>
        <strain evidence="2 3">DSM 28231</strain>
    </source>
</reference>
<dbReference type="OrthoDB" id="5683878at2"/>
<keyword evidence="3" id="KW-1185">Reference proteome</keyword>
<keyword evidence="1" id="KW-0812">Transmembrane</keyword>
<evidence type="ECO:0000313" key="2">
    <source>
        <dbReference type="EMBL" id="TCP13901.1"/>
    </source>
</evidence>
<accession>A0A4R2N231</accession>
<evidence type="ECO:0000256" key="1">
    <source>
        <dbReference type="SAM" id="Phobius"/>
    </source>
</evidence>
<keyword evidence="1" id="KW-1133">Transmembrane helix</keyword>
<evidence type="ECO:0000313" key="3">
    <source>
        <dbReference type="Proteomes" id="UP000294841"/>
    </source>
</evidence>
<feature type="transmembrane region" description="Helical" evidence="1">
    <location>
        <begin position="7"/>
        <end position="31"/>
    </location>
</feature>
<gene>
    <name evidence="2" type="ORF">EV697_10117</name>
</gene>